<evidence type="ECO:0000313" key="1">
    <source>
        <dbReference type="EMBL" id="ASZ75061.1"/>
    </source>
</evidence>
<proteinExistence type="predicted"/>
<evidence type="ECO:0000313" key="2">
    <source>
        <dbReference type="Proteomes" id="UP000231419"/>
    </source>
</evidence>
<protein>
    <submittedName>
        <fullName evidence="1">Uncharacterized protein</fullName>
    </submittedName>
</protein>
<gene>
    <name evidence="1" type="ORF">SEA_TRINA_283</name>
</gene>
<reference evidence="2" key="1">
    <citation type="submission" date="2017-08" db="EMBL/GenBank/DDBJ databases">
        <authorList>
            <person name="de Groot N.N."/>
        </authorList>
    </citation>
    <scope>NUCLEOTIDE SEQUENCE [LARGE SCALE GENOMIC DNA]</scope>
</reference>
<name>A0A2D0ZN89_9CAUD</name>
<sequence length="113" mass="12712">MLFQVSFGGNVLVVRQTETRTGQTMSEQAIRDYCVKHSDFWKGTVVSTFVSDNSHYAVVQFRDVVTAAQWLEAQRDPDDALMRALGFRQLTGDLYGPVISVYEPAKVCVKFAD</sequence>
<organism evidence="1 2">
    <name type="scientific">Rhodococcus phage Trina</name>
    <dbReference type="NCBI Taxonomy" id="2027905"/>
    <lineage>
        <taxon>Viruses</taxon>
        <taxon>Duplodnaviria</taxon>
        <taxon>Heunggongvirae</taxon>
        <taxon>Uroviricota</taxon>
        <taxon>Caudoviricetes</taxon>
        <taxon>Trinavirus</taxon>
        <taxon>Trinavirus trina</taxon>
    </lineage>
</organism>
<dbReference type="EMBL" id="MF668286">
    <property type="protein sequence ID" value="ASZ75061.1"/>
    <property type="molecule type" value="Genomic_DNA"/>
</dbReference>
<keyword evidence="2" id="KW-1185">Reference proteome</keyword>
<dbReference type="Proteomes" id="UP000231419">
    <property type="component" value="Segment"/>
</dbReference>
<accession>A0A2D0ZN89</accession>